<protein>
    <recommendedName>
        <fullName evidence="10">Carboxylesterase type B domain-containing protein</fullName>
    </recommendedName>
</protein>
<dbReference type="OrthoDB" id="408631at2759"/>
<dbReference type="Pfam" id="PF00135">
    <property type="entry name" value="COesterase"/>
    <property type="match status" value="1"/>
</dbReference>
<name>A0A913ZFE5_PATMI</name>
<evidence type="ECO:0000313" key="11">
    <source>
        <dbReference type="EnsemblMetazoa" id="XP_038050174.1"/>
    </source>
</evidence>
<evidence type="ECO:0000259" key="10">
    <source>
        <dbReference type="Pfam" id="PF00135"/>
    </source>
</evidence>
<dbReference type="GO" id="GO:0042043">
    <property type="term" value="F:neurexin family protein binding"/>
    <property type="evidence" value="ECO:0007669"/>
    <property type="project" value="InterPro"/>
</dbReference>
<dbReference type="AlphaFoldDB" id="A0A913ZFE5"/>
<accession>A0A913ZFE5</accession>
<evidence type="ECO:0000256" key="7">
    <source>
        <dbReference type="ARBA" id="ARBA00023180"/>
    </source>
</evidence>
<evidence type="ECO:0000256" key="5">
    <source>
        <dbReference type="ARBA" id="ARBA00023136"/>
    </source>
</evidence>
<dbReference type="InterPro" id="IPR029058">
    <property type="entry name" value="AB_hydrolase_fold"/>
</dbReference>
<evidence type="ECO:0000256" key="9">
    <source>
        <dbReference type="SAM" id="Phobius"/>
    </source>
</evidence>
<dbReference type="PRINTS" id="PR01090">
    <property type="entry name" value="NEUROLIGIN"/>
</dbReference>
<reference evidence="11" key="1">
    <citation type="submission" date="2022-11" db="UniProtKB">
        <authorList>
            <consortium name="EnsemblMetazoa"/>
        </authorList>
    </citation>
    <scope>IDENTIFICATION</scope>
</reference>
<dbReference type="InterPro" id="IPR002018">
    <property type="entry name" value="CarbesteraseB"/>
</dbReference>
<dbReference type="Proteomes" id="UP000887568">
    <property type="component" value="Unplaced"/>
</dbReference>
<evidence type="ECO:0000256" key="8">
    <source>
        <dbReference type="SAM" id="MobiDB-lite"/>
    </source>
</evidence>
<feature type="domain" description="Carboxylesterase type B" evidence="10">
    <location>
        <begin position="90"/>
        <end position="529"/>
    </location>
</feature>
<keyword evidence="12" id="KW-1185">Reference proteome</keyword>
<dbReference type="InterPro" id="IPR051093">
    <property type="entry name" value="Neuroligin/BSAL"/>
</dbReference>
<comment type="subcellular location">
    <subcellularLocation>
        <location evidence="1">Cell membrane</location>
        <topology evidence="1">Single-pass type I membrane protein</topology>
    </subcellularLocation>
</comment>
<keyword evidence="4" id="KW-0130">Cell adhesion</keyword>
<feature type="region of interest" description="Disordered" evidence="8">
    <location>
        <begin position="664"/>
        <end position="701"/>
    </location>
</feature>
<keyword evidence="7" id="KW-0325">Glycoprotein</keyword>
<dbReference type="EnsemblMetazoa" id="XM_038194246.1">
    <property type="protein sequence ID" value="XP_038050174.1"/>
    <property type="gene ID" value="LOC119723541"/>
</dbReference>
<evidence type="ECO:0000256" key="3">
    <source>
        <dbReference type="ARBA" id="ARBA00022475"/>
    </source>
</evidence>
<proteinExistence type="inferred from homology"/>
<keyword evidence="3" id="KW-1003">Cell membrane</keyword>
<keyword evidence="9" id="KW-1133">Transmembrane helix</keyword>
<feature type="transmembrane region" description="Helical" evidence="9">
    <location>
        <begin position="619"/>
        <end position="643"/>
    </location>
</feature>
<evidence type="ECO:0000256" key="1">
    <source>
        <dbReference type="ARBA" id="ARBA00004251"/>
    </source>
</evidence>
<dbReference type="Gene3D" id="3.40.50.1820">
    <property type="entry name" value="alpha/beta hydrolase"/>
    <property type="match status" value="1"/>
</dbReference>
<evidence type="ECO:0000256" key="6">
    <source>
        <dbReference type="ARBA" id="ARBA00023157"/>
    </source>
</evidence>
<dbReference type="OMA" id="TSIWINC"/>
<keyword evidence="6" id="KW-1015">Disulfide bond</keyword>
<dbReference type="SUPFAM" id="SSF53474">
    <property type="entry name" value="alpha/beta-Hydrolases"/>
    <property type="match status" value="1"/>
</dbReference>
<keyword evidence="9" id="KW-0812">Transmembrane</keyword>
<sequence length="715" mass="77365">MKPRDGDGTETDTEGSVSFAGDAPPVTGSEDPAGSWDAETWSEAGSWSQQGSEAEEQPADQPGGTGDQEGGDRGGAEEPMGDDTGPPVDGYPVMVFIHGDGFKEGSGSMYDGSVLASYGDVIVVTFNYRLGILGFLSTNDGAARGNYGLLDQILVLKWINQNIQSFGGDPRRVTVFGVGSGAACAGILMVSNMTSGLISGVIAHSGSAIAPWAITREPRKFAKMAATEIGCEAPTTYQIVDCLRQVRAEEFQLLDVEAPLYYNAFAPTVDGGVLEDHPAVLFQEISRGQRKMSCAGCSYMTGVTRSEGFMYVGEDADGAGKLDPEVFNHILDGFVQNNYGSNMHAGNVIKKAIYYEYIDWGGGEGNPFTLSESAIDIITDDLWVTPAIRSLKIAEVMGLDTYLYTFGHRSKMDAHPRWAGSVHLSDMPFVFGSPLIPGPLGIFMENFTKGDASVSLAVMTYWTNFAKTGNPNRPVPQTPRKIHRHYKVAFPYETLDPWPTYNDGSQQFIHIGISPRIRDFYRLHKISFWEELVPEISRAFPADVVPHYVAPTQPAPTGMTTISDPGPLTTSAAPRTTDASNEIPNNVPTASAAVSQGNEIPVGPVKQDEPSEQNFKVELSVVIAVGGFLLLLNVLVLGTIYYMRDRRKLETKLAAKYLAQQEERRQQQKMSEGAGSRLAAANNHGTASPAHRGLNHNMNRNSVTFGNDGVIEFQV</sequence>
<feature type="region of interest" description="Disordered" evidence="8">
    <location>
        <begin position="1"/>
        <end position="90"/>
    </location>
</feature>
<evidence type="ECO:0000313" key="12">
    <source>
        <dbReference type="Proteomes" id="UP000887568"/>
    </source>
</evidence>
<dbReference type="PANTHER" id="PTHR43903">
    <property type="entry name" value="NEUROLIGIN"/>
    <property type="match status" value="1"/>
</dbReference>
<comment type="similarity">
    <text evidence="2">Belongs to the type-B carboxylesterase/lipase family.</text>
</comment>
<dbReference type="GO" id="GO:0007155">
    <property type="term" value="P:cell adhesion"/>
    <property type="evidence" value="ECO:0007669"/>
    <property type="project" value="UniProtKB-KW"/>
</dbReference>
<dbReference type="InterPro" id="IPR000460">
    <property type="entry name" value="Nlgn"/>
</dbReference>
<dbReference type="GeneID" id="119723541"/>
<keyword evidence="5 9" id="KW-0472">Membrane</keyword>
<dbReference type="GO" id="GO:0005886">
    <property type="term" value="C:plasma membrane"/>
    <property type="evidence" value="ECO:0007669"/>
    <property type="project" value="UniProtKB-SubCell"/>
</dbReference>
<evidence type="ECO:0000256" key="4">
    <source>
        <dbReference type="ARBA" id="ARBA00022889"/>
    </source>
</evidence>
<organism evidence="11 12">
    <name type="scientific">Patiria miniata</name>
    <name type="common">Bat star</name>
    <name type="synonym">Asterina miniata</name>
    <dbReference type="NCBI Taxonomy" id="46514"/>
    <lineage>
        <taxon>Eukaryota</taxon>
        <taxon>Metazoa</taxon>
        <taxon>Echinodermata</taxon>
        <taxon>Eleutherozoa</taxon>
        <taxon>Asterozoa</taxon>
        <taxon>Asteroidea</taxon>
        <taxon>Valvatacea</taxon>
        <taxon>Valvatida</taxon>
        <taxon>Asterinidae</taxon>
        <taxon>Patiria</taxon>
    </lineage>
</organism>
<dbReference type="RefSeq" id="XP_038050174.1">
    <property type="nucleotide sequence ID" value="XM_038194246.1"/>
</dbReference>
<feature type="compositionally biased region" description="Polar residues" evidence="8">
    <location>
        <begin position="43"/>
        <end position="52"/>
    </location>
</feature>
<evidence type="ECO:0000256" key="2">
    <source>
        <dbReference type="ARBA" id="ARBA00005964"/>
    </source>
</evidence>